<dbReference type="InterPro" id="IPR011049">
    <property type="entry name" value="Serralysin-like_metalloprot_C"/>
</dbReference>
<evidence type="ECO:0000313" key="3">
    <source>
        <dbReference type="Proteomes" id="UP001318682"/>
    </source>
</evidence>
<accession>A0ABZ2BXY0</accession>
<dbReference type="InterPro" id="IPR001343">
    <property type="entry name" value="Hemolysn_Ca-bd"/>
</dbReference>
<gene>
    <name evidence="2" type="ORF">ROLI_040260</name>
</gene>
<proteinExistence type="predicted"/>
<evidence type="ECO:0000313" key="2">
    <source>
        <dbReference type="EMBL" id="WVX50926.1"/>
    </source>
</evidence>
<dbReference type="Gene3D" id="2.150.10.10">
    <property type="entry name" value="Serralysin-like metalloprotease, C-terminal"/>
    <property type="match status" value="1"/>
</dbReference>
<dbReference type="SUPFAM" id="SSF51120">
    <property type="entry name" value="beta-Roll"/>
    <property type="match status" value="1"/>
</dbReference>
<sequence>MSRFNFFNLTFGNGTIHGTINNNLVFGSFGNDNINVKDGDDIVFGLFGDDKIVGGPGKDIVQGGDSEDDKLVWNNGDGSEPY</sequence>
<dbReference type="Proteomes" id="UP001318682">
    <property type="component" value="Chromosome"/>
</dbReference>
<feature type="region of interest" description="Disordered" evidence="1">
    <location>
        <begin position="57"/>
        <end position="82"/>
    </location>
</feature>
<keyword evidence="3" id="KW-1185">Reference proteome</keyword>
<dbReference type="EMBL" id="CP143423">
    <property type="protein sequence ID" value="WVX50926.1"/>
    <property type="molecule type" value="Genomic_DNA"/>
</dbReference>
<protein>
    <recommendedName>
        <fullName evidence="4">Calcium-binding protein</fullName>
    </recommendedName>
</protein>
<dbReference type="Pfam" id="PF00353">
    <property type="entry name" value="HemolysinCabind"/>
    <property type="match status" value="1"/>
</dbReference>
<evidence type="ECO:0008006" key="4">
    <source>
        <dbReference type="Google" id="ProtNLM"/>
    </source>
</evidence>
<organism evidence="2 3">
    <name type="scientific">Roseobacter fucihabitans</name>
    <dbReference type="NCBI Taxonomy" id="1537242"/>
    <lineage>
        <taxon>Bacteria</taxon>
        <taxon>Pseudomonadati</taxon>
        <taxon>Pseudomonadota</taxon>
        <taxon>Alphaproteobacteria</taxon>
        <taxon>Rhodobacterales</taxon>
        <taxon>Roseobacteraceae</taxon>
        <taxon>Roseobacter</taxon>
    </lineage>
</organism>
<dbReference type="RefSeq" id="WP_187429286.1">
    <property type="nucleotide sequence ID" value="NZ_CP143423.1"/>
</dbReference>
<name>A0ABZ2BXY0_9RHOB</name>
<reference evidence="3" key="1">
    <citation type="submission" date="2024-01" db="EMBL/GenBank/DDBJ databases">
        <title>Roseobacter fucihabitans sp. nov., isolated from the brown alga Fucus spiralis.</title>
        <authorList>
            <person name="Hahnke S."/>
            <person name="Berger M."/>
            <person name="Schlingloff A."/>
            <person name="Athale I."/>
            <person name="Neumann-Schaal M."/>
            <person name="Adenaya A."/>
            <person name="Poehlein A."/>
            <person name="Daniel R."/>
            <person name="Pertersen J."/>
            <person name="Brinkhoff T."/>
        </authorList>
    </citation>
    <scope>NUCLEOTIDE SEQUENCE [LARGE SCALE GENOMIC DNA]</scope>
    <source>
        <strain evidence="3">B14</strain>
    </source>
</reference>
<evidence type="ECO:0000256" key="1">
    <source>
        <dbReference type="SAM" id="MobiDB-lite"/>
    </source>
</evidence>